<feature type="region of interest" description="Disordered" evidence="1">
    <location>
        <begin position="1"/>
        <end position="25"/>
    </location>
</feature>
<dbReference type="PROSITE" id="PS51038">
    <property type="entry name" value="BAH"/>
    <property type="match status" value="1"/>
</dbReference>
<protein>
    <recommendedName>
        <fullName evidence="2">BAH domain-containing protein</fullName>
    </recommendedName>
</protein>
<keyword evidence="4" id="KW-1185">Reference proteome</keyword>
<evidence type="ECO:0000313" key="3">
    <source>
        <dbReference type="EMBL" id="KAJ7216428.1"/>
    </source>
</evidence>
<accession>A0AAD6YIL6</accession>
<evidence type="ECO:0000256" key="1">
    <source>
        <dbReference type="SAM" id="MobiDB-lite"/>
    </source>
</evidence>
<dbReference type="Proteomes" id="UP001219525">
    <property type="component" value="Unassembled WGS sequence"/>
</dbReference>
<dbReference type="AlphaFoldDB" id="A0AAD6YIL6"/>
<dbReference type="CDD" id="cd04370">
    <property type="entry name" value="BAH"/>
    <property type="match status" value="1"/>
</dbReference>
<name>A0AAD6YIL6_9AGAR</name>
<organism evidence="3 4">
    <name type="scientific">Mycena pura</name>
    <dbReference type="NCBI Taxonomy" id="153505"/>
    <lineage>
        <taxon>Eukaryota</taxon>
        <taxon>Fungi</taxon>
        <taxon>Dikarya</taxon>
        <taxon>Basidiomycota</taxon>
        <taxon>Agaricomycotina</taxon>
        <taxon>Agaricomycetes</taxon>
        <taxon>Agaricomycetidae</taxon>
        <taxon>Agaricales</taxon>
        <taxon>Marasmiineae</taxon>
        <taxon>Mycenaceae</taxon>
        <taxon>Mycena</taxon>
    </lineage>
</organism>
<dbReference type="Gene3D" id="2.30.30.490">
    <property type="match status" value="1"/>
</dbReference>
<dbReference type="PANTHER" id="PTHR46364">
    <property type="entry name" value="OS08G0421900 PROTEIN"/>
    <property type="match status" value="1"/>
</dbReference>
<gene>
    <name evidence="3" type="ORF">GGX14DRAFT_441494</name>
</gene>
<dbReference type="InterPro" id="IPR043151">
    <property type="entry name" value="BAH_sf"/>
</dbReference>
<reference evidence="3" key="1">
    <citation type="submission" date="2023-03" db="EMBL/GenBank/DDBJ databases">
        <title>Massive genome expansion in bonnet fungi (Mycena s.s.) driven by repeated elements and novel gene families across ecological guilds.</title>
        <authorList>
            <consortium name="Lawrence Berkeley National Laboratory"/>
            <person name="Harder C.B."/>
            <person name="Miyauchi S."/>
            <person name="Viragh M."/>
            <person name="Kuo A."/>
            <person name="Thoen E."/>
            <person name="Andreopoulos B."/>
            <person name="Lu D."/>
            <person name="Skrede I."/>
            <person name="Drula E."/>
            <person name="Henrissat B."/>
            <person name="Morin E."/>
            <person name="Kohler A."/>
            <person name="Barry K."/>
            <person name="LaButti K."/>
            <person name="Morin E."/>
            <person name="Salamov A."/>
            <person name="Lipzen A."/>
            <person name="Mereny Z."/>
            <person name="Hegedus B."/>
            <person name="Baldrian P."/>
            <person name="Stursova M."/>
            <person name="Weitz H."/>
            <person name="Taylor A."/>
            <person name="Grigoriev I.V."/>
            <person name="Nagy L.G."/>
            <person name="Martin F."/>
            <person name="Kauserud H."/>
        </authorList>
    </citation>
    <scope>NUCLEOTIDE SEQUENCE</scope>
    <source>
        <strain evidence="3">9144</strain>
    </source>
</reference>
<proteinExistence type="predicted"/>
<feature type="compositionally biased region" description="Basic residues" evidence="1">
    <location>
        <begin position="1"/>
        <end position="16"/>
    </location>
</feature>
<evidence type="ECO:0000259" key="2">
    <source>
        <dbReference type="PROSITE" id="PS51038"/>
    </source>
</evidence>
<dbReference type="InterPro" id="IPR001025">
    <property type="entry name" value="BAH_dom"/>
</dbReference>
<feature type="domain" description="BAH" evidence="2">
    <location>
        <begin position="52"/>
        <end position="179"/>
    </location>
</feature>
<feature type="region of interest" description="Disordered" evidence="1">
    <location>
        <begin position="242"/>
        <end position="270"/>
    </location>
</feature>
<evidence type="ECO:0000313" key="4">
    <source>
        <dbReference type="Proteomes" id="UP001219525"/>
    </source>
</evidence>
<comment type="caution">
    <text evidence="3">The sequence shown here is derived from an EMBL/GenBank/DDBJ whole genome shotgun (WGS) entry which is preliminary data.</text>
</comment>
<sequence>MPKGRTKWTTRKRNKASGKPLGCGQNAPTAEEWARLPQYTTFQLSDVDGVGHDFSEGDIACVLPHGCKAATAINEPDYWVCKILQVRARNERDVWIQVHWFYSAQDAARLIPTFKPSHCGQFERLQSNHLDCISSSAFDGLASMIHYDEADLDQDSIPADEFYYRYTIDIEQKTISPSPQATCICDHFYKPSDISPLSRMHLCPQPGCRKYYHRRCIENESSGAGRTRLDFLMHDPDTGVPLMLPSDESASAGPPSKKRRRKSQSAAAPSAAALSALPPLLVRAAAQPLVRGGACGVAGNIAAVVAARRLVGAALRDGDDVSEWKKRMPDEWEATMLAGWDTDDLGLDGETPSESGPPTQKTKLTRQVSNGILKGRGSKKKGITKDENVAAEMLQCPACGGPI</sequence>
<feature type="compositionally biased region" description="Polar residues" evidence="1">
    <location>
        <begin position="352"/>
        <end position="370"/>
    </location>
</feature>
<feature type="region of interest" description="Disordered" evidence="1">
    <location>
        <begin position="347"/>
        <end position="382"/>
    </location>
</feature>
<dbReference type="GO" id="GO:0003682">
    <property type="term" value="F:chromatin binding"/>
    <property type="evidence" value="ECO:0007669"/>
    <property type="project" value="InterPro"/>
</dbReference>
<dbReference type="EMBL" id="JARJCW010000015">
    <property type="protein sequence ID" value="KAJ7216428.1"/>
    <property type="molecule type" value="Genomic_DNA"/>
</dbReference>